<feature type="chain" id="PRO_5039555158" evidence="2">
    <location>
        <begin position="42"/>
        <end position="325"/>
    </location>
</feature>
<accession>A0A414NX57</accession>
<keyword evidence="1" id="KW-0472">Membrane</keyword>
<organism evidence="3 4">
    <name type="scientific">Mitsuokella multacida</name>
    <dbReference type="NCBI Taxonomy" id="52226"/>
    <lineage>
        <taxon>Bacteria</taxon>
        <taxon>Bacillati</taxon>
        <taxon>Bacillota</taxon>
        <taxon>Negativicutes</taxon>
        <taxon>Selenomonadales</taxon>
        <taxon>Selenomonadaceae</taxon>
        <taxon>Mitsuokella</taxon>
    </lineage>
</organism>
<dbReference type="AlphaFoldDB" id="A0A414NX57"/>
<sequence length="325" mass="34844">MSRQVVTCNTGLKGRMNMKFRKLISAVMSAVFFVSSMGITAAATPETVQDKLGAIEKDTYGTVQTGALIDRINKLEKDYDGTHRSGSMMARVNAVYDEVYTNSTKPSLLADLNAVEWNIGHEVSMEPVDSRMADLEMSMTGKTGTGTYKQRLASLSKASFGTAVLPLEQVRVPAETLIKIALVTPVDSDNLKVGDTIRYKIADDVIVNGKLVFAKGLPGEGTVTKVKQARNFGRNAEVNIDFNKTKSIDGTYVDTYIGEEAKKEMKSLAMAAGASLAGIAVLGPIGIVAGAFVHGKDVRLPAGTELYIQTKADTTLYGVVTTQAQ</sequence>
<protein>
    <submittedName>
        <fullName evidence="3">Uncharacterized protein</fullName>
    </submittedName>
</protein>
<feature type="signal peptide" evidence="2">
    <location>
        <begin position="1"/>
        <end position="41"/>
    </location>
</feature>
<evidence type="ECO:0000313" key="4">
    <source>
        <dbReference type="Proteomes" id="UP000283442"/>
    </source>
</evidence>
<keyword evidence="1" id="KW-1133">Transmembrane helix</keyword>
<name>A0A414NX57_9FIRM</name>
<evidence type="ECO:0000313" key="3">
    <source>
        <dbReference type="EMBL" id="RHF51852.1"/>
    </source>
</evidence>
<evidence type="ECO:0000256" key="1">
    <source>
        <dbReference type="SAM" id="Phobius"/>
    </source>
</evidence>
<keyword evidence="2" id="KW-0732">Signal</keyword>
<evidence type="ECO:0000256" key="2">
    <source>
        <dbReference type="SAM" id="SignalP"/>
    </source>
</evidence>
<feature type="transmembrane region" description="Helical" evidence="1">
    <location>
        <begin position="268"/>
        <end position="293"/>
    </location>
</feature>
<dbReference type="Proteomes" id="UP000283442">
    <property type="component" value="Unassembled WGS sequence"/>
</dbReference>
<reference evidence="3 4" key="1">
    <citation type="submission" date="2018-08" db="EMBL/GenBank/DDBJ databases">
        <title>A genome reference for cultivated species of the human gut microbiota.</title>
        <authorList>
            <person name="Zou Y."/>
            <person name="Xue W."/>
            <person name="Luo G."/>
        </authorList>
    </citation>
    <scope>NUCLEOTIDE SEQUENCE [LARGE SCALE GENOMIC DNA]</scope>
    <source>
        <strain evidence="3 4">AM25-21AC</strain>
    </source>
</reference>
<comment type="caution">
    <text evidence="3">The sequence shown here is derived from an EMBL/GenBank/DDBJ whole genome shotgun (WGS) entry which is preliminary data.</text>
</comment>
<gene>
    <name evidence="3" type="ORF">DW674_06435</name>
</gene>
<dbReference type="EMBL" id="QRHE01000005">
    <property type="protein sequence ID" value="RHF51852.1"/>
    <property type="molecule type" value="Genomic_DNA"/>
</dbReference>
<keyword evidence="1" id="KW-0812">Transmembrane</keyword>
<dbReference type="OrthoDB" id="581815at2"/>
<proteinExistence type="predicted"/>